<protein>
    <submittedName>
        <fullName evidence="2">Uncharacterized protein</fullName>
    </submittedName>
</protein>
<reference evidence="2" key="1">
    <citation type="submission" date="2021-01" db="EMBL/GenBank/DDBJ databases">
        <authorList>
            <person name="Corre E."/>
            <person name="Pelletier E."/>
            <person name="Niang G."/>
            <person name="Scheremetjew M."/>
            <person name="Finn R."/>
            <person name="Kale V."/>
            <person name="Holt S."/>
            <person name="Cochrane G."/>
            <person name="Meng A."/>
            <person name="Brown T."/>
            <person name="Cohen L."/>
        </authorList>
    </citation>
    <scope>NUCLEOTIDE SEQUENCE</scope>
    <source>
        <strain evidence="2">RCC856</strain>
    </source>
</reference>
<sequence>MGRRRRSSLNGIGNYSNPRKTKGRLFLLLVLTLVGLGVGISNLIQNWGEWKNGGFTTGIIFTVFGAINAVLLIVDGGGAMGCSSGCNTLPPAIPTAAAMATIPTPTPPQQQAMYPAGLYPQAPQQYQQQPQAYPQPPAPYSQPWEPAANVAMGTPVMPTAPPAANKWKLSNAIMYTPNIIK</sequence>
<dbReference type="EMBL" id="HBHU01013244">
    <property type="protein sequence ID" value="CAE0027635.1"/>
    <property type="molecule type" value="Transcribed_RNA"/>
</dbReference>
<feature type="transmembrane region" description="Helical" evidence="1">
    <location>
        <begin position="25"/>
        <end position="44"/>
    </location>
</feature>
<name>A0A7S3E647_9CHLO</name>
<dbReference type="AlphaFoldDB" id="A0A7S3E647"/>
<feature type="transmembrane region" description="Helical" evidence="1">
    <location>
        <begin position="56"/>
        <end position="74"/>
    </location>
</feature>
<accession>A0A7S3E647</accession>
<gene>
    <name evidence="2" type="ORF">CLAU1311_LOCUS8632</name>
</gene>
<keyword evidence="1" id="KW-0472">Membrane</keyword>
<organism evidence="2">
    <name type="scientific">Chloropicon laureae</name>
    <dbReference type="NCBI Taxonomy" id="464258"/>
    <lineage>
        <taxon>Eukaryota</taxon>
        <taxon>Viridiplantae</taxon>
        <taxon>Chlorophyta</taxon>
        <taxon>Chloropicophyceae</taxon>
        <taxon>Chloropicales</taxon>
        <taxon>Chloropicaceae</taxon>
        <taxon>Chloropicon</taxon>
    </lineage>
</organism>
<keyword evidence="1" id="KW-0812">Transmembrane</keyword>
<evidence type="ECO:0000313" key="2">
    <source>
        <dbReference type="EMBL" id="CAE0027635.1"/>
    </source>
</evidence>
<evidence type="ECO:0000256" key="1">
    <source>
        <dbReference type="SAM" id="Phobius"/>
    </source>
</evidence>
<keyword evidence="1" id="KW-1133">Transmembrane helix</keyword>
<proteinExistence type="predicted"/>